<dbReference type="EMBL" id="MN740762">
    <property type="protein sequence ID" value="QHS82073.1"/>
    <property type="molecule type" value="Genomic_DNA"/>
</dbReference>
<dbReference type="AlphaFoldDB" id="A0A6C0ARH2"/>
<reference evidence="1" key="1">
    <citation type="journal article" date="2020" name="Nature">
        <title>Giant virus diversity and host interactions through global metagenomics.</title>
        <authorList>
            <person name="Schulz F."/>
            <person name="Roux S."/>
            <person name="Paez-Espino D."/>
            <person name="Jungbluth S."/>
            <person name="Walsh D.A."/>
            <person name="Denef V.J."/>
            <person name="McMahon K.D."/>
            <person name="Konstantinidis K.T."/>
            <person name="Eloe-Fadrosh E.A."/>
            <person name="Kyrpides N.C."/>
            <person name="Woyke T."/>
        </authorList>
    </citation>
    <scope>NUCLEOTIDE SEQUENCE</scope>
    <source>
        <strain evidence="1">GVMAG-S-1101165-79</strain>
    </source>
</reference>
<protein>
    <submittedName>
        <fullName evidence="1">Uncharacterized protein</fullName>
    </submittedName>
</protein>
<sequence length="129" mass="14889">MDLAVEPDIYEPNINEKGDYIDNIPYSSKFQNGLRCPCGTRKEHVFDGRPSFVGHIKTKTHQKWLQELNTNKLNHYTDNIKLKELIGSQKLIIAKLQKNIDETNQLVTHLTKKIAIKENANLEIDLLSF</sequence>
<name>A0A6C0ARH2_9ZZZZ</name>
<proteinExistence type="predicted"/>
<organism evidence="1">
    <name type="scientific">viral metagenome</name>
    <dbReference type="NCBI Taxonomy" id="1070528"/>
    <lineage>
        <taxon>unclassified sequences</taxon>
        <taxon>metagenomes</taxon>
        <taxon>organismal metagenomes</taxon>
    </lineage>
</organism>
<accession>A0A6C0ARH2</accession>
<evidence type="ECO:0000313" key="1">
    <source>
        <dbReference type="EMBL" id="QHS82073.1"/>
    </source>
</evidence>